<dbReference type="EMBL" id="JABELX010000005">
    <property type="protein sequence ID" value="NNH71594.1"/>
    <property type="molecule type" value="Genomic_DNA"/>
</dbReference>
<dbReference type="RefSeq" id="WP_067521615.1">
    <property type="nucleotide sequence ID" value="NZ_JABELX010000005.1"/>
</dbReference>
<dbReference type="GO" id="GO:0004190">
    <property type="term" value="F:aspartic-type endopeptidase activity"/>
    <property type="evidence" value="ECO:0007669"/>
    <property type="project" value="InterPro"/>
</dbReference>
<evidence type="ECO:0000256" key="2">
    <source>
        <dbReference type="SAM" id="Phobius"/>
    </source>
</evidence>
<dbReference type="InterPro" id="IPR000045">
    <property type="entry name" value="Prepilin_IV_endopep_pep"/>
</dbReference>
<feature type="transmembrane region" description="Helical" evidence="2">
    <location>
        <begin position="28"/>
        <end position="44"/>
    </location>
</feature>
<comment type="similarity">
    <text evidence="1">Belongs to the peptidase A24 family.</text>
</comment>
<accession>A0A849BZ63</accession>
<dbReference type="AlphaFoldDB" id="A0A849BZ63"/>
<keyword evidence="2" id="KW-0472">Membrane</keyword>
<sequence length="158" mass="15669">MEPLPLLVLTAWCAVLSGIDLRHRRLPNALTLPGAVVVLAYGFGSGRLALAAVGAGLLAVPYLLVHLAAPAALGAGDVKLAIGLGAATALGGAHAWVWAAVAAPVLTALAGAVAILAQTLRPRDSPHATARPGTIAHGPAMCLASVLALAPTACWPGH</sequence>
<dbReference type="GO" id="GO:0006465">
    <property type="term" value="P:signal peptide processing"/>
    <property type="evidence" value="ECO:0007669"/>
    <property type="project" value="TreeGrafter"/>
</dbReference>
<feature type="domain" description="Prepilin type IV endopeptidase peptidase" evidence="3">
    <location>
        <begin position="7"/>
        <end position="104"/>
    </location>
</feature>
<keyword evidence="2" id="KW-1133">Transmembrane helix</keyword>
<dbReference type="GO" id="GO:0005886">
    <property type="term" value="C:plasma membrane"/>
    <property type="evidence" value="ECO:0007669"/>
    <property type="project" value="TreeGrafter"/>
</dbReference>
<evidence type="ECO:0000256" key="1">
    <source>
        <dbReference type="ARBA" id="ARBA00005801"/>
    </source>
</evidence>
<dbReference type="InterPro" id="IPR050882">
    <property type="entry name" value="Prepilin_peptidase/N-MTase"/>
</dbReference>
<evidence type="ECO:0000259" key="3">
    <source>
        <dbReference type="Pfam" id="PF01478"/>
    </source>
</evidence>
<dbReference type="PANTHER" id="PTHR30487">
    <property type="entry name" value="TYPE 4 PREPILIN-LIKE PROTEINS LEADER PEPTIDE-PROCESSING ENZYME"/>
    <property type="match status" value="1"/>
</dbReference>
<feature type="transmembrane region" description="Helical" evidence="2">
    <location>
        <begin position="51"/>
        <end position="75"/>
    </location>
</feature>
<dbReference type="Pfam" id="PF01478">
    <property type="entry name" value="Peptidase_A24"/>
    <property type="match status" value="1"/>
</dbReference>
<dbReference type="Gene3D" id="1.20.120.1220">
    <property type="match status" value="1"/>
</dbReference>
<proteinExistence type="inferred from homology"/>
<reference evidence="4 5" key="1">
    <citation type="submission" date="2020-05" db="EMBL/GenBank/DDBJ databases">
        <title>MicrobeNet Type strains.</title>
        <authorList>
            <person name="Nicholson A.C."/>
        </authorList>
    </citation>
    <scope>NUCLEOTIDE SEQUENCE [LARGE SCALE GENOMIC DNA]</scope>
    <source>
        <strain evidence="4 5">JCM 3224</strain>
    </source>
</reference>
<protein>
    <submittedName>
        <fullName evidence="4">Prepilin peptidase</fullName>
    </submittedName>
</protein>
<evidence type="ECO:0000313" key="4">
    <source>
        <dbReference type="EMBL" id="NNH71594.1"/>
    </source>
</evidence>
<dbReference type="PANTHER" id="PTHR30487:SF0">
    <property type="entry name" value="PREPILIN LEADER PEPTIDASE_N-METHYLTRANSFERASE-RELATED"/>
    <property type="match status" value="1"/>
</dbReference>
<gene>
    <name evidence="4" type="ORF">HLB23_17255</name>
</gene>
<name>A0A849BZ63_9NOCA</name>
<organism evidence="4 5">
    <name type="scientific">Nocardia uniformis</name>
    <dbReference type="NCBI Taxonomy" id="53432"/>
    <lineage>
        <taxon>Bacteria</taxon>
        <taxon>Bacillati</taxon>
        <taxon>Actinomycetota</taxon>
        <taxon>Actinomycetes</taxon>
        <taxon>Mycobacteriales</taxon>
        <taxon>Nocardiaceae</taxon>
        <taxon>Nocardia</taxon>
    </lineage>
</organism>
<comment type="caution">
    <text evidence="4">The sequence shown here is derived from an EMBL/GenBank/DDBJ whole genome shotgun (WGS) entry which is preliminary data.</text>
</comment>
<dbReference type="Proteomes" id="UP000586827">
    <property type="component" value="Unassembled WGS sequence"/>
</dbReference>
<keyword evidence="2" id="KW-0812">Transmembrane</keyword>
<feature type="transmembrane region" description="Helical" evidence="2">
    <location>
        <begin position="95"/>
        <end position="117"/>
    </location>
</feature>
<evidence type="ECO:0000313" key="5">
    <source>
        <dbReference type="Proteomes" id="UP000586827"/>
    </source>
</evidence>
<keyword evidence="5" id="KW-1185">Reference proteome</keyword>